<dbReference type="GO" id="GO:0007165">
    <property type="term" value="P:signal transduction"/>
    <property type="evidence" value="ECO:0000318"/>
    <property type="project" value="GO_Central"/>
</dbReference>
<dbReference type="Gene3D" id="3.30.200.20">
    <property type="entry name" value="Phosphorylase Kinase, domain 1"/>
    <property type="match status" value="1"/>
</dbReference>
<keyword evidence="8" id="KW-0472">Membrane</keyword>
<dbReference type="InterPro" id="IPR011009">
    <property type="entry name" value="Kinase-like_dom_sf"/>
</dbReference>
<dbReference type="GO" id="GO:0004713">
    <property type="term" value="F:protein tyrosine kinase activity"/>
    <property type="evidence" value="ECO:0007669"/>
    <property type="project" value="InterPro"/>
</dbReference>
<keyword evidence="13" id="KW-1185">Reference proteome</keyword>
<dbReference type="HOGENOM" id="CLU_000288_21_4_1"/>
<dbReference type="FunFam" id="3.30.200.20:FF:000162">
    <property type="entry name" value="Adenine nucleotide alpha hydrolase-like domain kinase"/>
    <property type="match status" value="1"/>
</dbReference>
<dbReference type="FunFam" id="1.10.510.10:FF:000468">
    <property type="entry name" value="PTI1-like tyrosine-protein kinase 3"/>
    <property type="match status" value="1"/>
</dbReference>
<organism evidence="12 13">
    <name type="scientific">Amborella trichopoda</name>
    <dbReference type="NCBI Taxonomy" id="13333"/>
    <lineage>
        <taxon>Eukaryota</taxon>
        <taxon>Viridiplantae</taxon>
        <taxon>Streptophyta</taxon>
        <taxon>Embryophyta</taxon>
        <taxon>Tracheophyta</taxon>
        <taxon>Spermatophyta</taxon>
        <taxon>Magnoliopsida</taxon>
        <taxon>Amborellales</taxon>
        <taxon>Amborellaceae</taxon>
        <taxon>Amborella</taxon>
    </lineage>
</organism>
<evidence type="ECO:0000256" key="4">
    <source>
        <dbReference type="ARBA" id="ARBA00022729"/>
    </source>
</evidence>
<accession>W1PKY6</accession>
<dbReference type="Gramene" id="ERN07795">
    <property type="protein sequence ID" value="ERN07795"/>
    <property type="gene ID" value="AMTR_s00012p00145480"/>
</dbReference>
<gene>
    <name evidence="12" type="ORF">AMTR_s00012p00145480</name>
</gene>
<keyword evidence="5 10" id="KW-0547">Nucleotide-binding</keyword>
<dbReference type="PROSITE" id="PS00107">
    <property type="entry name" value="PROTEIN_KINASE_ATP"/>
    <property type="match status" value="1"/>
</dbReference>
<keyword evidence="2" id="KW-1003">Cell membrane</keyword>
<evidence type="ECO:0000256" key="7">
    <source>
        <dbReference type="ARBA" id="ARBA00022989"/>
    </source>
</evidence>
<dbReference type="PROSITE" id="PS50011">
    <property type="entry name" value="PROTEIN_KINASE_DOM"/>
    <property type="match status" value="1"/>
</dbReference>
<dbReference type="InterPro" id="IPR020635">
    <property type="entry name" value="Tyr_kinase_cat_dom"/>
</dbReference>
<sequence length="368" mass="41322">MENLPSRIQILGDHSTRKNRSAYEHQSLPSSYENDLQSSCSEKPVLCSGCGLRTVMYIKESMRFSFSDIQVVTNNFSEANMIGEGGYGRVYKGTLKDGQMIAAKLHKKDTAEGHMAFSSEVFILGFARHKNIVMLLGYCCKDDHNILVYEYICNGSLAWHLFDKSADVLEWHKRQAIAVGIARGLRFLHEECRAGPIIHRDLRPSNILLTHDFVPMLGDFGLAKWKTDESSIHTRVLGTFGYLAPEYAESGVVSVRTDIYAFGVVLLQLISGRKAINFSTGENQMLLRWAEPLIERLALHEIIDPRIGESYDTNELYNMARAAYLCVRRKPEMRPSIGETGPTGELASLERISALTCSLTHPVLKIES</sequence>
<name>W1PKY6_AMBTC</name>
<dbReference type="GO" id="GO:0005524">
    <property type="term" value="F:ATP binding"/>
    <property type="evidence" value="ECO:0007669"/>
    <property type="project" value="UniProtKB-UniRule"/>
</dbReference>
<dbReference type="OMA" id="RRSCCHT"/>
<keyword evidence="4" id="KW-0732">Signal</keyword>
<comment type="subcellular location">
    <subcellularLocation>
        <location evidence="1">Cell membrane</location>
        <topology evidence="1">Single-pass membrane protein</topology>
    </subcellularLocation>
</comment>
<evidence type="ECO:0000313" key="13">
    <source>
        <dbReference type="Proteomes" id="UP000017836"/>
    </source>
</evidence>
<dbReference type="Proteomes" id="UP000017836">
    <property type="component" value="Unassembled WGS sequence"/>
</dbReference>
<dbReference type="eggNOG" id="KOG1187">
    <property type="taxonomic scope" value="Eukaryota"/>
</dbReference>
<dbReference type="AlphaFoldDB" id="W1PKY6"/>
<evidence type="ECO:0000256" key="8">
    <source>
        <dbReference type="ARBA" id="ARBA00023136"/>
    </source>
</evidence>
<evidence type="ECO:0000256" key="2">
    <source>
        <dbReference type="ARBA" id="ARBA00022475"/>
    </source>
</evidence>
<dbReference type="GO" id="GO:0004672">
    <property type="term" value="F:protein kinase activity"/>
    <property type="evidence" value="ECO:0000318"/>
    <property type="project" value="GO_Central"/>
</dbReference>
<dbReference type="SUPFAM" id="SSF56112">
    <property type="entry name" value="Protein kinase-like (PK-like)"/>
    <property type="match status" value="1"/>
</dbReference>
<dbReference type="InterPro" id="IPR008266">
    <property type="entry name" value="Tyr_kinase_AS"/>
</dbReference>
<dbReference type="Pfam" id="PF00069">
    <property type="entry name" value="Pkinase"/>
    <property type="match status" value="1"/>
</dbReference>
<dbReference type="PANTHER" id="PTHR47989">
    <property type="entry name" value="OS01G0750732 PROTEIN"/>
    <property type="match status" value="1"/>
</dbReference>
<dbReference type="GO" id="GO:0005886">
    <property type="term" value="C:plasma membrane"/>
    <property type="evidence" value="ECO:0000318"/>
    <property type="project" value="GO_Central"/>
</dbReference>
<proteinExistence type="predicted"/>
<dbReference type="STRING" id="13333.W1PKY6"/>
<evidence type="ECO:0000313" key="12">
    <source>
        <dbReference type="EMBL" id="ERN07795.1"/>
    </source>
</evidence>
<dbReference type="CDD" id="cd14066">
    <property type="entry name" value="STKc_IRAK"/>
    <property type="match status" value="1"/>
</dbReference>
<keyword evidence="3" id="KW-0812">Transmembrane</keyword>
<dbReference type="PROSITE" id="PS00109">
    <property type="entry name" value="PROTEIN_KINASE_TYR"/>
    <property type="match status" value="1"/>
</dbReference>
<dbReference type="InterPro" id="IPR017441">
    <property type="entry name" value="Protein_kinase_ATP_BS"/>
</dbReference>
<evidence type="ECO:0000256" key="3">
    <source>
        <dbReference type="ARBA" id="ARBA00022692"/>
    </source>
</evidence>
<evidence type="ECO:0000256" key="10">
    <source>
        <dbReference type="PROSITE-ProRule" id="PRU10141"/>
    </source>
</evidence>
<dbReference type="InterPro" id="IPR000719">
    <property type="entry name" value="Prot_kinase_dom"/>
</dbReference>
<evidence type="ECO:0000256" key="9">
    <source>
        <dbReference type="ARBA" id="ARBA00023157"/>
    </source>
</evidence>
<evidence type="ECO:0000256" key="6">
    <source>
        <dbReference type="ARBA" id="ARBA00022840"/>
    </source>
</evidence>
<dbReference type="SMART" id="SM00219">
    <property type="entry name" value="TyrKc"/>
    <property type="match status" value="1"/>
</dbReference>
<feature type="domain" description="Protein kinase" evidence="11">
    <location>
        <begin position="76"/>
        <end position="364"/>
    </location>
</feature>
<keyword evidence="6 10" id="KW-0067">ATP-binding</keyword>
<evidence type="ECO:0000259" key="11">
    <source>
        <dbReference type="PROSITE" id="PS50011"/>
    </source>
</evidence>
<reference evidence="13" key="1">
    <citation type="journal article" date="2013" name="Science">
        <title>The Amborella genome and the evolution of flowering plants.</title>
        <authorList>
            <consortium name="Amborella Genome Project"/>
        </authorList>
    </citation>
    <scope>NUCLEOTIDE SEQUENCE [LARGE SCALE GENOMIC DNA]</scope>
</reference>
<feature type="binding site" evidence="10">
    <location>
        <position position="104"/>
    </location>
    <ligand>
        <name>ATP</name>
        <dbReference type="ChEBI" id="CHEBI:30616"/>
    </ligand>
</feature>
<dbReference type="Gene3D" id="1.10.510.10">
    <property type="entry name" value="Transferase(Phosphotransferase) domain 1"/>
    <property type="match status" value="1"/>
</dbReference>
<evidence type="ECO:0000256" key="1">
    <source>
        <dbReference type="ARBA" id="ARBA00004162"/>
    </source>
</evidence>
<dbReference type="PANTHER" id="PTHR47989:SF14">
    <property type="entry name" value="INACTIVE PROTEIN KINASE SELMODRAFT_444075"/>
    <property type="match status" value="1"/>
</dbReference>
<evidence type="ECO:0000256" key="5">
    <source>
        <dbReference type="ARBA" id="ARBA00022741"/>
    </source>
</evidence>
<keyword evidence="9" id="KW-1015">Disulfide bond</keyword>
<keyword evidence="7" id="KW-1133">Transmembrane helix</keyword>
<dbReference type="EMBL" id="KI393609">
    <property type="protein sequence ID" value="ERN07795.1"/>
    <property type="molecule type" value="Genomic_DNA"/>
</dbReference>
<protein>
    <recommendedName>
        <fullName evidence="11">Protein kinase domain-containing protein</fullName>
    </recommendedName>
</protein>